<dbReference type="PANTHER" id="PTHR11669:SF8">
    <property type="entry name" value="DNA POLYMERASE III SUBUNIT DELTA"/>
    <property type="match status" value="1"/>
</dbReference>
<dbReference type="PANTHER" id="PTHR11669">
    <property type="entry name" value="REPLICATION FACTOR C / DNA POLYMERASE III GAMMA-TAU SUBUNIT"/>
    <property type="match status" value="1"/>
</dbReference>
<dbReference type="Pfam" id="PF13177">
    <property type="entry name" value="DNA_pol3_delta2"/>
    <property type="match status" value="1"/>
</dbReference>
<evidence type="ECO:0000313" key="2">
    <source>
        <dbReference type="EMBL" id="MEP1062302.1"/>
    </source>
</evidence>
<keyword evidence="3" id="KW-1185">Reference proteome</keyword>
<protein>
    <submittedName>
        <fullName evidence="2">AAA family ATPase</fullName>
    </submittedName>
</protein>
<name>A0ABV0KST5_9CYAN</name>
<organism evidence="2 3">
    <name type="scientific">Stenomitos frigidus AS-A4</name>
    <dbReference type="NCBI Taxonomy" id="2933935"/>
    <lineage>
        <taxon>Bacteria</taxon>
        <taxon>Bacillati</taxon>
        <taxon>Cyanobacteriota</taxon>
        <taxon>Cyanophyceae</taxon>
        <taxon>Leptolyngbyales</taxon>
        <taxon>Leptolyngbyaceae</taxon>
        <taxon>Stenomitos</taxon>
    </lineage>
</organism>
<dbReference type="RefSeq" id="WP_190455637.1">
    <property type="nucleotide sequence ID" value="NZ_JAMPLM010000060.1"/>
</dbReference>
<dbReference type="InterPro" id="IPR050238">
    <property type="entry name" value="DNA_Rep/Repair_Clamp_Loader"/>
</dbReference>
<feature type="region of interest" description="Disordered" evidence="1">
    <location>
        <begin position="307"/>
        <end position="328"/>
    </location>
</feature>
<sequence length="367" mass="40425">MKPIGHALSVQLLQNALDQERIHNAYLFVGSQGVGKRTLARWLADQLLYLPGQRRLLLDGHPDFYTLEPLDTETGKRAVIKVDAVQSLIRYLRQQPLVSSRSVILIDQAETLTVSAANALLKTLEEPRKAVLLLTTDQLDAVVTTIRSRCQTFYLQSLSASECQAVLAPYVTPAPAELVALAPGQPGQILQHCRMVNALAPISSALAQGVRSPHECLGLAQSLKALTQTQQMWLLQWWQRSLFDQPHLLECFDHAIAQLQQSVQPELAWDVLLLQLNRNGVWAVTLPEPVSLHAPMPVTAEEAVERTKLAKSRQAQKSNGSKKTKSIATVIPVDVEQTTATSDVQTPQTPALKQLTLFPKRTVTGSS</sequence>
<accession>A0ABV0KST5</accession>
<reference evidence="2 3" key="1">
    <citation type="submission" date="2022-04" db="EMBL/GenBank/DDBJ databases">
        <title>Positive selection, recombination, and allopatry shape intraspecific diversity of widespread and dominant cyanobacteria.</title>
        <authorList>
            <person name="Wei J."/>
            <person name="Shu W."/>
            <person name="Hu C."/>
        </authorList>
    </citation>
    <scope>NUCLEOTIDE SEQUENCE [LARGE SCALE GENOMIC DNA]</scope>
    <source>
        <strain evidence="2 3">AS-A4</strain>
    </source>
</reference>
<evidence type="ECO:0000313" key="3">
    <source>
        <dbReference type="Proteomes" id="UP001476950"/>
    </source>
</evidence>
<dbReference type="EMBL" id="JAMPLM010000060">
    <property type="protein sequence ID" value="MEP1062302.1"/>
    <property type="molecule type" value="Genomic_DNA"/>
</dbReference>
<evidence type="ECO:0000256" key="1">
    <source>
        <dbReference type="SAM" id="MobiDB-lite"/>
    </source>
</evidence>
<proteinExistence type="predicted"/>
<dbReference type="Gene3D" id="3.40.50.300">
    <property type="entry name" value="P-loop containing nucleotide triphosphate hydrolases"/>
    <property type="match status" value="1"/>
</dbReference>
<dbReference type="SUPFAM" id="SSF52540">
    <property type="entry name" value="P-loop containing nucleoside triphosphate hydrolases"/>
    <property type="match status" value="1"/>
</dbReference>
<comment type="caution">
    <text evidence="2">The sequence shown here is derived from an EMBL/GenBank/DDBJ whole genome shotgun (WGS) entry which is preliminary data.</text>
</comment>
<gene>
    <name evidence="2" type="ORF">NDI38_28420</name>
</gene>
<dbReference type="InterPro" id="IPR027417">
    <property type="entry name" value="P-loop_NTPase"/>
</dbReference>
<dbReference type="Proteomes" id="UP001476950">
    <property type="component" value="Unassembled WGS sequence"/>
</dbReference>